<dbReference type="Proteomes" id="UP000821837">
    <property type="component" value="Unassembled WGS sequence"/>
</dbReference>
<protein>
    <submittedName>
        <fullName evidence="2">Uncharacterized protein</fullName>
    </submittedName>
</protein>
<feature type="compositionally biased region" description="Basic and acidic residues" evidence="1">
    <location>
        <begin position="253"/>
        <end position="270"/>
    </location>
</feature>
<feature type="compositionally biased region" description="Basic and acidic residues" evidence="1">
    <location>
        <begin position="36"/>
        <end position="47"/>
    </location>
</feature>
<dbReference type="VEuPathDB" id="VectorBase:RSAN_056796"/>
<feature type="compositionally biased region" description="Basic and acidic residues" evidence="1">
    <location>
        <begin position="204"/>
        <end position="217"/>
    </location>
</feature>
<keyword evidence="3" id="KW-1185">Reference proteome</keyword>
<evidence type="ECO:0000313" key="2">
    <source>
        <dbReference type="EMBL" id="KAH7956625.1"/>
    </source>
</evidence>
<reference evidence="2" key="2">
    <citation type="submission" date="2021-09" db="EMBL/GenBank/DDBJ databases">
        <authorList>
            <person name="Jia N."/>
            <person name="Wang J."/>
            <person name="Shi W."/>
            <person name="Du L."/>
            <person name="Sun Y."/>
            <person name="Zhan W."/>
            <person name="Jiang J."/>
            <person name="Wang Q."/>
            <person name="Zhang B."/>
            <person name="Ji P."/>
            <person name="Sakyi L.B."/>
            <person name="Cui X."/>
            <person name="Yuan T."/>
            <person name="Jiang B."/>
            <person name="Yang W."/>
            <person name="Lam T.T.-Y."/>
            <person name="Chang Q."/>
            <person name="Ding S."/>
            <person name="Wang X."/>
            <person name="Zhu J."/>
            <person name="Ruan X."/>
            <person name="Zhao L."/>
            <person name="Wei J."/>
            <person name="Que T."/>
            <person name="Du C."/>
            <person name="Cheng J."/>
            <person name="Dai P."/>
            <person name="Han X."/>
            <person name="Huang E."/>
            <person name="Gao Y."/>
            <person name="Liu J."/>
            <person name="Shao H."/>
            <person name="Ye R."/>
            <person name="Li L."/>
            <person name="Wei W."/>
            <person name="Wang X."/>
            <person name="Wang C."/>
            <person name="Huo Q."/>
            <person name="Li W."/>
            <person name="Guo W."/>
            <person name="Chen H."/>
            <person name="Chen S."/>
            <person name="Zhou L."/>
            <person name="Zhou L."/>
            <person name="Ni X."/>
            <person name="Tian J."/>
            <person name="Zhou Y."/>
            <person name="Sheng Y."/>
            <person name="Liu T."/>
            <person name="Pan Y."/>
            <person name="Xia L."/>
            <person name="Li J."/>
            <person name="Zhao F."/>
            <person name="Cao W."/>
        </authorList>
    </citation>
    <scope>NUCLEOTIDE SEQUENCE</scope>
    <source>
        <strain evidence="2">Rsan-2018</strain>
        <tissue evidence="2">Larvae</tissue>
    </source>
</reference>
<evidence type="ECO:0000313" key="3">
    <source>
        <dbReference type="Proteomes" id="UP000821837"/>
    </source>
</evidence>
<gene>
    <name evidence="2" type="ORF">HPB52_011089</name>
</gene>
<proteinExistence type="predicted"/>
<reference evidence="2" key="1">
    <citation type="journal article" date="2020" name="Cell">
        <title>Large-Scale Comparative Analyses of Tick Genomes Elucidate Their Genetic Diversity and Vector Capacities.</title>
        <authorList>
            <consortium name="Tick Genome and Microbiome Consortium (TIGMIC)"/>
            <person name="Jia N."/>
            <person name="Wang J."/>
            <person name="Shi W."/>
            <person name="Du L."/>
            <person name="Sun Y."/>
            <person name="Zhan W."/>
            <person name="Jiang J.F."/>
            <person name="Wang Q."/>
            <person name="Zhang B."/>
            <person name="Ji P."/>
            <person name="Bell-Sakyi L."/>
            <person name="Cui X.M."/>
            <person name="Yuan T.T."/>
            <person name="Jiang B.G."/>
            <person name="Yang W.F."/>
            <person name="Lam T.T."/>
            <person name="Chang Q.C."/>
            <person name="Ding S.J."/>
            <person name="Wang X.J."/>
            <person name="Zhu J.G."/>
            <person name="Ruan X.D."/>
            <person name="Zhao L."/>
            <person name="Wei J.T."/>
            <person name="Ye R.Z."/>
            <person name="Que T.C."/>
            <person name="Du C.H."/>
            <person name="Zhou Y.H."/>
            <person name="Cheng J.X."/>
            <person name="Dai P.F."/>
            <person name="Guo W.B."/>
            <person name="Han X.H."/>
            <person name="Huang E.J."/>
            <person name="Li L.F."/>
            <person name="Wei W."/>
            <person name="Gao Y.C."/>
            <person name="Liu J.Z."/>
            <person name="Shao H.Z."/>
            <person name="Wang X."/>
            <person name="Wang C.C."/>
            <person name="Yang T.C."/>
            <person name="Huo Q.B."/>
            <person name="Li W."/>
            <person name="Chen H.Y."/>
            <person name="Chen S.E."/>
            <person name="Zhou L.G."/>
            <person name="Ni X.B."/>
            <person name="Tian J.H."/>
            <person name="Sheng Y."/>
            <person name="Liu T."/>
            <person name="Pan Y.S."/>
            <person name="Xia L.Y."/>
            <person name="Li J."/>
            <person name="Zhao F."/>
            <person name="Cao W.C."/>
        </authorList>
    </citation>
    <scope>NUCLEOTIDE SEQUENCE</scope>
    <source>
        <strain evidence="2">Rsan-2018</strain>
    </source>
</reference>
<dbReference type="EMBL" id="JABSTV010001250">
    <property type="protein sequence ID" value="KAH7956625.1"/>
    <property type="molecule type" value="Genomic_DNA"/>
</dbReference>
<organism evidence="2 3">
    <name type="scientific">Rhipicephalus sanguineus</name>
    <name type="common">Brown dog tick</name>
    <name type="synonym">Ixodes sanguineus</name>
    <dbReference type="NCBI Taxonomy" id="34632"/>
    <lineage>
        <taxon>Eukaryota</taxon>
        <taxon>Metazoa</taxon>
        <taxon>Ecdysozoa</taxon>
        <taxon>Arthropoda</taxon>
        <taxon>Chelicerata</taxon>
        <taxon>Arachnida</taxon>
        <taxon>Acari</taxon>
        <taxon>Parasitiformes</taxon>
        <taxon>Ixodida</taxon>
        <taxon>Ixodoidea</taxon>
        <taxon>Ixodidae</taxon>
        <taxon>Rhipicephalinae</taxon>
        <taxon>Rhipicephalus</taxon>
        <taxon>Rhipicephalus</taxon>
    </lineage>
</organism>
<feature type="compositionally biased region" description="Polar residues" evidence="1">
    <location>
        <begin position="192"/>
        <end position="203"/>
    </location>
</feature>
<sequence>MMQYAVEVLKAQDRFKKSLYGDNAKNTPCEKQAGSDGRKTHGAEQAKRGKAPNWDLSVVTARELGCALRAAARLTGVTAAEEDLVRVNGTNNTLTVSTPCMNRSGAYATVKTLKLGYHDLPVSAYVAPLENSKNEGTEILHARPLGKSRAIQITFGEGEPLTCTPDCIVCHGAHHTGSRNCKFRLARKPPTGRQQSIERQSQAGKDERHSRAKERSSSGKRSTSKSRDRSSSFPPLPGGGGGEESGRVPSPDRNARDTTKKECAAMEVKNRGPVKRPLPADEGVKAKRLAETSTVDMPQPVVKVTSLKADVNNLAEKVGNRGKDRIDWRLGSTKSKLDSTK</sequence>
<feature type="region of interest" description="Disordered" evidence="1">
    <location>
        <begin position="20"/>
        <end position="50"/>
    </location>
</feature>
<dbReference type="AlphaFoldDB" id="A0A9D4PVL5"/>
<evidence type="ECO:0000256" key="1">
    <source>
        <dbReference type="SAM" id="MobiDB-lite"/>
    </source>
</evidence>
<feature type="region of interest" description="Disordered" evidence="1">
    <location>
        <begin position="184"/>
        <end position="282"/>
    </location>
</feature>
<accession>A0A9D4PVL5</accession>
<comment type="caution">
    <text evidence="2">The sequence shown here is derived from an EMBL/GenBank/DDBJ whole genome shotgun (WGS) entry which is preliminary data.</text>
</comment>
<name>A0A9D4PVL5_RHISA</name>